<dbReference type="GO" id="GO:0036199">
    <property type="term" value="F:cholest-4-en-3-one 26-monooxygenase activity"/>
    <property type="evidence" value="ECO:0007669"/>
    <property type="project" value="TreeGrafter"/>
</dbReference>
<dbReference type="PROSITE" id="PS00086">
    <property type="entry name" value="CYTOCHROME_P450"/>
    <property type="match status" value="1"/>
</dbReference>
<dbReference type="GO" id="GO:0006707">
    <property type="term" value="P:cholesterol catabolic process"/>
    <property type="evidence" value="ECO:0007669"/>
    <property type="project" value="TreeGrafter"/>
</dbReference>
<evidence type="ECO:0000256" key="2">
    <source>
        <dbReference type="ARBA" id="ARBA00010617"/>
    </source>
</evidence>
<dbReference type="GO" id="GO:0020037">
    <property type="term" value="F:heme binding"/>
    <property type="evidence" value="ECO:0007669"/>
    <property type="project" value="InterPro"/>
</dbReference>
<dbReference type="PANTHER" id="PTHR46696">
    <property type="entry name" value="P450, PUTATIVE (EUROFUNG)-RELATED"/>
    <property type="match status" value="1"/>
</dbReference>
<accession>A0A164N1Q9</accession>
<proteinExistence type="inferred from homology"/>
<dbReference type="RefSeq" id="WP_067592102.1">
    <property type="nucleotide sequence ID" value="NZ_JABMCZ010000001.1"/>
</dbReference>
<keyword evidence="10" id="KW-1185">Reference proteome</keyword>
<dbReference type="InterPro" id="IPR001128">
    <property type="entry name" value="Cyt_P450"/>
</dbReference>
<dbReference type="STRING" id="455432.AWN90_35745"/>
<evidence type="ECO:0000313" key="10">
    <source>
        <dbReference type="Proteomes" id="UP000076512"/>
    </source>
</evidence>
<keyword evidence="5 8" id="KW-0560">Oxidoreductase</keyword>
<keyword evidence="7 8" id="KW-0503">Monooxygenase</keyword>
<comment type="similarity">
    <text evidence="2 8">Belongs to the cytochrome P450 family.</text>
</comment>
<dbReference type="PANTHER" id="PTHR46696:SF4">
    <property type="entry name" value="BIOTIN BIOSYNTHESIS CYTOCHROME P450"/>
    <property type="match status" value="1"/>
</dbReference>
<dbReference type="Pfam" id="PF00067">
    <property type="entry name" value="p450"/>
    <property type="match status" value="1"/>
</dbReference>
<dbReference type="Proteomes" id="UP000076512">
    <property type="component" value="Unassembled WGS sequence"/>
</dbReference>
<reference evidence="9 10" key="1">
    <citation type="submission" date="2016-04" db="EMBL/GenBank/DDBJ databases">
        <authorList>
            <person name="Evans L.H."/>
            <person name="Alamgir A."/>
            <person name="Owens N."/>
            <person name="Weber N.D."/>
            <person name="Virtaneva K."/>
            <person name="Barbian K."/>
            <person name="Babar A."/>
            <person name="Rosenke K."/>
        </authorList>
    </citation>
    <scope>NUCLEOTIDE SEQUENCE [LARGE SCALE GENOMIC DNA]</scope>
    <source>
        <strain evidence="9 10">IFM 0406</strain>
    </source>
</reference>
<keyword evidence="3 8" id="KW-0349">Heme</keyword>
<dbReference type="GO" id="GO:0005506">
    <property type="term" value="F:iron ion binding"/>
    <property type="evidence" value="ECO:0007669"/>
    <property type="project" value="InterPro"/>
</dbReference>
<dbReference type="EMBL" id="LWGR01000007">
    <property type="protein sequence ID" value="KZM73886.1"/>
    <property type="molecule type" value="Genomic_DNA"/>
</dbReference>
<evidence type="ECO:0000256" key="8">
    <source>
        <dbReference type="RuleBase" id="RU000461"/>
    </source>
</evidence>
<evidence type="ECO:0000256" key="3">
    <source>
        <dbReference type="ARBA" id="ARBA00022617"/>
    </source>
</evidence>
<organism evidence="9 10">
    <name type="scientific">Nocardia terpenica</name>
    <dbReference type="NCBI Taxonomy" id="455432"/>
    <lineage>
        <taxon>Bacteria</taxon>
        <taxon>Bacillati</taxon>
        <taxon>Actinomycetota</taxon>
        <taxon>Actinomycetes</taxon>
        <taxon>Mycobacteriales</taxon>
        <taxon>Nocardiaceae</taxon>
        <taxon>Nocardia</taxon>
    </lineage>
</organism>
<evidence type="ECO:0000256" key="4">
    <source>
        <dbReference type="ARBA" id="ARBA00022723"/>
    </source>
</evidence>
<dbReference type="GO" id="GO:0008395">
    <property type="term" value="F:steroid hydroxylase activity"/>
    <property type="evidence" value="ECO:0007669"/>
    <property type="project" value="TreeGrafter"/>
</dbReference>
<dbReference type="InterPro" id="IPR017972">
    <property type="entry name" value="Cyt_P450_CS"/>
</dbReference>
<evidence type="ECO:0000256" key="5">
    <source>
        <dbReference type="ARBA" id="ARBA00023002"/>
    </source>
</evidence>
<dbReference type="InterPro" id="IPR036396">
    <property type="entry name" value="Cyt_P450_sf"/>
</dbReference>
<dbReference type="OrthoDB" id="5241086at2"/>
<evidence type="ECO:0000256" key="6">
    <source>
        <dbReference type="ARBA" id="ARBA00023004"/>
    </source>
</evidence>
<keyword evidence="6 8" id="KW-0408">Iron</keyword>
<protein>
    <submittedName>
        <fullName evidence="9">Cytochrome</fullName>
    </submittedName>
</protein>
<evidence type="ECO:0000256" key="1">
    <source>
        <dbReference type="ARBA" id="ARBA00001971"/>
    </source>
</evidence>
<dbReference type="Gene3D" id="1.10.630.10">
    <property type="entry name" value="Cytochrome P450"/>
    <property type="match status" value="1"/>
</dbReference>
<name>A0A164N1Q9_9NOCA</name>
<comment type="caution">
    <text evidence="9">The sequence shown here is derived from an EMBL/GenBank/DDBJ whole genome shotgun (WGS) entry which is preliminary data.</text>
</comment>
<gene>
    <name evidence="9" type="ORF">AWN90_35745</name>
</gene>
<sequence length="436" mass="47322">MRITVPAPDAPDIDLATLDLADPLLYSTGDPHPIWAQLRRRAPAHRQVLPDGRSFWSVTRYGDVRAVLRDHTRFTSTRGTLLSILGGADPAGRKMMAASDPPEHTELREPLGKVLSARELRTQLPRIRGIVDTLLAPVFDGGTWDLAGALAGFPMMFTGALMGIPESDWPTLTRLTTMSIAPQDPDFRETSGTLAAAHHDLFAYFSTLVLHRKKHPSDDLVGFLTRMTTAGRPLRHDELVYNCYSLLLGANVTTPHAVAATVLALIDNPAQYRHWTADPSLTPTAVEEGLRWSSPANHFMRYVAADTTLAGHSIAAGEAVVAWLGSANRDEDAFAEPYRFDLTRTPNPHIAFGYGPHYCIGAPLARIALRVLFERITAVVEEFAVAGPVEHLESTFTAGVKRLPLTARLFPHARPPEPLSGTAIAAVPTPATGGIG</sequence>
<evidence type="ECO:0000313" key="9">
    <source>
        <dbReference type="EMBL" id="KZM73886.1"/>
    </source>
</evidence>
<dbReference type="CDD" id="cd11033">
    <property type="entry name" value="CYP142-like"/>
    <property type="match status" value="1"/>
</dbReference>
<evidence type="ECO:0000256" key="7">
    <source>
        <dbReference type="ARBA" id="ARBA00023033"/>
    </source>
</evidence>
<dbReference type="InterPro" id="IPR002397">
    <property type="entry name" value="Cyt_P450_B"/>
</dbReference>
<dbReference type="PRINTS" id="PR00359">
    <property type="entry name" value="BP450"/>
</dbReference>
<dbReference type="SUPFAM" id="SSF48264">
    <property type="entry name" value="Cytochrome P450"/>
    <property type="match status" value="1"/>
</dbReference>
<dbReference type="FunFam" id="1.10.630.10:FF:000018">
    <property type="entry name" value="Cytochrome P450 monooxygenase"/>
    <property type="match status" value="1"/>
</dbReference>
<keyword evidence="4 8" id="KW-0479">Metal-binding</keyword>
<dbReference type="AlphaFoldDB" id="A0A164N1Q9"/>
<comment type="cofactor">
    <cofactor evidence="1">
        <name>heme</name>
        <dbReference type="ChEBI" id="CHEBI:30413"/>
    </cofactor>
</comment>